<reference evidence="1 2" key="1">
    <citation type="submission" date="2023-02" db="EMBL/GenBank/DDBJ databases">
        <title>Gemone sequence of Telluria chitinolytica ACM 3522T.</title>
        <authorList>
            <person name="Frediansyah A."/>
            <person name="Miess H."/>
            <person name="Gross H."/>
        </authorList>
    </citation>
    <scope>NUCLEOTIDE SEQUENCE [LARGE SCALE GENOMIC DNA]</scope>
    <source>
        <strain evidence="1 2">ACM 3522</strain>
    </source>
</reference>
<evidence type="ECO:0000313" key="1">
    <source>
        <dbReference type="EMBL" id="WEF34766.1"/>
    </source>
</evidence>
<dbReference type="RefSeq" id="WP_277417438.1">
    <property type="nucleotide sequence ID" value="NZ_CP119083.1"/>
</dbReference>
<accession>A0ABY8BGF1</accession>
<name>A0ABY8BGF1_9BURK</name>
<keyword evidence="2" id="KW-1185">Reference proteome</keyword>
<gene>
    <name evidence="1" type="ORF">PX653_08400</name>
</gene>
<evidence type="ECO:0000313" key="2">
    <source>
        <dbReference type="Proteomes" id="UP001216510"/>
    </source>
</evidence>
<proteinExistence type="predicted"/>
<protein>
    <submittedName>
        <fullName evidence="1">Uncharacterized protein</fullName>
    </submittedName>
</protein>
<organism evidence="1 2">
    <name type="scientific">Pseudoduganella chitinolytica</name>
    <dbReference type="NCBI Taxonomy" id="34070"/>
    <lineage>
        <taxon>Bacteria</taxon>
        <taxon>Pseudomonadati</taxon>
        <taxon>Pseudomonadota</taxon>
        <taxon>Betaproteobacteria</taxon>
        <taxon>Burkholderiales</taxon>
        <taxon>Oxalobacteraceae</taxon>
        <taxon>Telluria group</taxon>
        <taxon>Pseudoduganella</taxon>
    </lineage>
</organism>
<sequence length="109" mass="11842">MSGPSEIALEDASAGMILAADLLDAHGTVLVPRETALTEGLLAALRRRGVERCVVAPDVDVDLAVLERDRALERERQLQRLERLFRHATGAGSLLLLERLRAYRGGSPS</sequence>
<dbReference type="EMBL" id="CP119083">
    <property type="protein sequence ID" value="WEF34766.1"/>
    <property type="molecule type" value="Genomic_DNA"/>
</dbReference>
<dbReference type="Proteomes" id="UP001216510">
    <property type="component" value="Chromosome"/>
</dbReference>